<dbReference type="Gene3D" id="3.90.550.10">
    <property type="entry name" value="Spore Coat Polysaccharide Biosynthesis Protein SpsA, Chain A"/>
    <property type="match status" value="1"/>
</dbReference>
<sequence>METYPLISIALCTFQGECYLEEQLASLEAQTYPNLEIIVQDDASQDGTWALITAFKARDPRVRAYKNEKNLGFQANFESALRRCRGTWIAFCDQDDRWHPEKIARCYAHSAGKVLVYHDSAFIDADGQPLHTHISDRLRFVSGAQPASFLLFNCVSGHSMLLHRRLLPAVLPFPKRGFYDHWIAYVASMHGEIGFLAEALVEYRQHATTCTDLLGKKKRLSGLAHTRARMEREQHWLQICADYERSLGRFGLAQALFSASSRRLENALNIRFAWLLWKERRQLLHIVQKTEGAALLFAWRHLWGFGLKAKIKRGPWAASTRLS</sequence>
<keyword evidence="2" id="KW-0808">Transferase</keyword>
<accession>I5BTM1</accession>
<organism evidence="2 3">
    <name type="scientific">Nitritalea halalkaliphila LW7</name>
    <dbReference type="NCBI Taxonomy" id="1189621"/>
    <lineage>
        <taxon>Bacteria</taxon>
        <taxon>Pseudomonadati</taxon>
        <taxon>Bacteroidota</taxon>
        <taxon>Cytophagia</taxon>
        <taxon>Cytophagales</taxon>
        <taxon>Cyclobacteriaceae</taxon>
        <taxon>Nitritalea</taxon>
    </lineage>
</organism>
<dbReference type="RefSeq" id="WP_009057390.1">
    <property type="nucleotide sequence ID" value="NZ_AJYA01000071.1"/>
</dbReference>
<evidence type="ECO:0000313" key="2">
    <source>
        <dbReference type="EMBL" id="EIM72923.1"/>
    </source>
</evidence>
<gene>
    <name evidence="2" type="ORF">A3SI_19039</name>
</gene>
<dbReference type="GO" id="GO:0016758">
    <property type="term" value="F:hexosyltransferase activity"/>
    <property type="evidence" value="ECO:0007669"/>
    <property type="project" value="UniProtKB-ARBA"/>
</dbReference>
<evidence type="ECO:0000259" key="1">
    <source>
        <dbReference type="Pfam" id="PF00535"/>
    </source>
</evidence>
<dbReference type="PANTHER" id="PTHR22916">
    <property type="entry name" value="GLYCOSYLTRANSFERASE"/>
    <property type="match status" value="1"/>
</dbReference>
<dbReference type="STRING" id="1189621.A3SI_19039"/>
<evidence type="ECO:0000313" key="3">
    <source>
        <dbReference type="Proteomes" id="UP000005551"/>
    </source>
</evidence>
<dbReference type="OrthoDB" id="9802649at2"/>
<dbReference type="InterPro" id="IPR029044">
    <property type="entry name" value="Nucleotide-diphossugar_trans"/>
</dbReference>
<dbReference type="PANTHER" id="PTHR22916:SF3">
    <property type="entry name" value="UDP-GLCNAC:BETAGAL BETA-1,3-N-ACETYLGLUCOSAMINYLTRANSFERASE-LIKE PROTEIN 1"/>
    <property type="match status" value="1"/>
</dbReference>
<reference evidence="2 3" key="1">
    <citation type="submission" date="2012-05" db="EMBL/GenBank/DDBJ databases">
        <title>Genome sequence of Nitritalea halalkaliphila LW7.</title>
        <authorList>
            <person name="Jangir P.K."/>
            <person name="Singh A."/>
            <person name="Shivaji S."/>
            <person name="Sharma R."/>
        </authorList>
    </citation>
    <scope>NUCLEOTIDE SEQUENCE [LARGE SCALE GENOMIC DNA]</scope>
    <source>
        <strain evidence="2 3">LW7</strain>
    </source>
</reference>
<dbReference type="Pfam" id="PF00535">
    <property type="entry name" value="Glycos_transf_2"/>
    <property type="match status" value="1"/>
</dbReference>
<feature type="domain" description="Glycosyltransferase 2-like" evidence="1">
    <location>
        <begin position="8"/>
        <end position="113"/>
    </location>
</feature>
<proteinExistence type="predicted"/>
<name>I5BTM1_9BACT</name>
<protein>
    <submittedName>
        <fullName evidence="2">Family 2 glycosyl transferase</fullName>
    </submittedName>
</protein>
<dbReference type="InterPro" id="IPR001173">
    <property type="entry name" value="Glyco_trans_2-like"/>
</dbReference>
<comment type="caution">
    <text evidence="2">The sequence shown here is derived from an EMBL/GenBank/DDBJ whole genome shotgun (WGS) entry which is preliminary data.</text>
</comment>
<dbReference type="AlphaFoldDB" id="I5BTM1"/>
<dbReference type="CDD" id="cd04196">
    <property type="entry name" value="GT_2_like_d"/>
    <property type="match status" value="1"/>
</dbReference>
<dbReference type="Proteomes" id="UP000005551">
    <property type="component" value="Unassembled WGS sequence"/>
</dbReference>
<dbReference type="EMBL" id="AJYA01000071">
    <property type="protein sequence ID" value="EIM72923.1"/>
    <property type="molecule type" value="Genomic_DNA"/>
</dbReference>
<keyword evidence="3" id="KW-1185">Reference proteome</keyword>
<dbReference type="SUPFAM" id="SSF53448">
    <property type="entry name" value="Nucleotide-diphospho-sugar transferases"/>
    <property type="match status" value="1"/>
</dbReference>